<reference evidence="3" key="1">
    <citation type="submission" date="2018-05" db="EMBL/GenBank/DDBJ databases">
        <authorList>
            <person name="Lanie J.A."/>
            <person name="Ng W.-L."/>
            <person name="Kazmierczak K.M."/>
            <person name="Andrzejewski T.M."/>
            <person name="Davidsen T.M."/>
            <person name="Wayne K.J."/>
            <person name="Tettelin H."/>
            <person name="Glass J.I."/>
            <person name="Rusch D."/>
            <person name="Podicherti R."/>
            <person name="Tsui H.-C.T."/>
            <person name="Winkler M.E."/>
        </authorList>
    </citation>
    <scope>NUCLEOTIDE SEQUENCE</scope>
</reference>
<evidence type="ECO:0000256" key="2">
    <source>
        <dbReference type="SAM" id="Phobius"/>
    </source>
</evidence>
<sequence>MTVIAMIVGTLFWLIIFLGFMVTFFVVLKGGFEGQALIEGALAIIIMISLGVPLSFLARKLSSKVVSKTDGSNGAATNERRSAHTFKRH</sequence>
<feature type="transmembrane region" description="Helical" evidence="2">
    <location>
        <begin position="40"/>
        <end position="58"/>
    </location>
</feature>
<accession>A0A383CQM0</accession>
<feature type="transmembrane region" description="Helical" evidence="2">
    <location>
        <begin position="7"/>
        <end position="28"/>
    </location>
</feature>
<dbReference type="AlphaFoldDB" id="A0A383CQM0"/>
<keyword evidence="2" id="KW-1133">Transmembrane helix</keyword>
<keyword evidence="2" id="KW-0812">Transmembrane</keyword>
<keyword evidence="2" id="KW-0472">Membrane</keyword>
<feature type="compositionally biased region" description="Polar residues" evidence="1">
    <location>
        <begin position="67"/>
        <end position="76"/>
    </location>
</feature>
<feature type="region of interest" description="Disordered" evidence="1">
    <location>
        <begin position="67"/>
        <end position="89"/>
    </location>
</feature>
<evidence type="ECO:0000313" key="3">
    <source>
        <dbReference type="EMBL" id="SVE33928.1"/>
    </source>
</evidence>
<proteinExistence type="predicted"/>
<organism evidence="3">
    <name type="scientific">marine metagenome</name>
    <dbReference type="NCBI Taxonomy" id="408172"/>
    <lineage>
        <taxon>unclassified sequences</taxon>
        <taxon>metagenomes</taxon>
        <taxon>ecological metagenomes</taxon>
    </lineage>
</organism>
<evidence type="ECO:0000256" key="1">
    <source>
        <dbReference type="SAM" id="MobiDB-lite"/>
    </source>
</evidence>
<protein>
    <submittedName>
        <fullName evidence="3">Uncharacterized protein</fullName>
    </submittedName>
</protein>
<name>A0A383CQM0_9ZZZZ</name>
<gene>
    <name evidence="3" type="ORF">METZ01_LOCUS486782</name>
</gene>
<dbReference type="EMBL" id="UINC01210462">
    <property type="protein sequence ID" value="SVE33928.1"/>
    <property type="molecule type" value="Genomic_DNA"/>
</dbReference>